<sequence>MPNYSKAAKQGHTQHSDANHRPHPVPVEVCDVELGQGSAGTEQADPRLPVDVQVPVHHPKPPVTGHPEACYNPAPSEDELMLRASLEPPLNKWKASVIQAVDMRAHDGKVPKGGIGARAQAAASLIYQERLEEAEQKLPGCTKGLEKHKHHPASAEPMHQAESEAAKAVTASEQ</sequence>
<proteinExistence type="predicted"/>
<gene>
    <name evidence="2" type="ORF">WJX72_012333</name>
</gene>
<keyword evidence="3" id="KW-1185">Reference proteome</keyword>
<protein>
    <submittedName>
        <fullName evidence="2">Uncharacterized protein</fullName>
    </submittedName>
</protein>
<accession>A0AAW1QGN5</accession>
<dbReference type="EMBL" id="JALJOR010000003">
    <property type="protein sequence ID" value="KAK9820617.1"/>
    <property type="molecule type" value="Genomic_DNA"/>
</dbReference>
<feature type="region of interest" description="Disordered" evidence="1">
    <location>
        <begin position="1"/>
        <end position="27"/>
    </location>
</feature>
<dbReference type="Proteomes" id="UP001489004">
    <property type="component" value="Unassembled WGS sequence"/>
</dbReference>
<organism evidence="2 3">
    <name type="scientific">[Myrmecia] bisecta</name>
    <dbReference type="NCBI Taxonomy" id="41462"/>
    <lineage>
        <taxon>Eukaryota</taxon>
        <taxon>Viridiplantae</taxon>
        <taxon>Chlorophyta</taxon>
        <taxon>core chlorophytes</taxon>
        <taxon>Trebouxiophyceae</taxon>
        <taxon>Trebouxiales</taxon>
        <taxon>Trebouxiaceae</taxon>
        <taxon>Myrmecia</taxon>
    </lineage>
</organism>
<evidence type="ECO:0000313" key="2">
    <source>
        <dbReference type="EMBL" id="KAK9820617.1"/>
    </source>
</evidence>
<feature type="region of interest" description="Disordered" evidence="1">
    <location>
        <begin position="143"/>
        <end position="174"/>
    </location>
</feature>
<feature type="region of interest" description="Disordered" evidence="1">
    <location>
        <begin position="52"/>
        <end position="74"/>
    </location>
</feature>
<evidence type="ECO:0000256" key="1">
    <source>
        <dbReference type="SAM" id="MobiDB-lite"/>
    </source>
</evidence>
<dbReference type="AlphaFoldDB" id="A0AAW1QGN5"/>
<evidence type="ECO:0000313" key="3">
    <source>
        <dbReference type="Proteomes" id="UP001489004"/>
    </source>
</evidence>
<reference evidence="2 3" key="1">
    <citation type="journal article" date="2024" name="Nat. Commun.">
        <title>Phylogenomics reveals the evolutionary origins of lichenization in chlorophyte algae.</title>
        <authorList>
            <person name="Puginier C."/>
            <person name="Libourel C."/>
            <person name="Otte J."/>
            <person name="Skaloud P."/>
            <person name="Haon M."/>
            <person name="Grisel S."/>
            <person name="Petersen M."/>
            <person name="Berrin J.G."/>
            <person name="Delaux P.M."/>
            <person name="Dal Grande F."/>
            <person name="Keller J."/>
        </authorList>
    </citation>
    <scope>NUCLEOTIDE SEQUENCE [LARGE SCALE GENOMIC DNA]</scope>
    <source>
        <strain evidence="2 3">SAG 2043</strain>
    </source>
</reference>
<name>A0AAW1QGN5_9CHLO</name>
<comment type="caution">
    <text evidence="2">The sequence shown here is derived from an EMBL/GenBank/DDBJ whole genome shotgun (WGS) entry which is preliminary data.</text>
</comment>